<dbReference type="PROSITE" id="PS50043">
    <property type="entry name" value="HTH_LUXR_2"/>
    <property type="match status" value="1"/>
</dbReference>
<evidence type="ECO:0000256" key="5">
    <source>
        <dbReference type="PROSITE-ProRule" id="PRU00169"/>
    </source>
</evidence>
<dbReference type="SMART" id="SM00421">
    <property type="entry name" value="HTH_LUXR"/>
    <property type="match status" value="1"/>
</dbReference>
<evidence type="ECO:0000256" key="4">
    <source>
        <dbReference type="ARBA" id="ARBA00023163"/>
    </source>
</evidence>
<keyword evidence="1 5" id="KW-0597">Phosphoprotein</keyword>
<gene>
    <name evidence="8" type="ORF">GCM10010911_32890</name>
</gene>
<dbReference type="SUPFAM" id="SSF52172">
    <property type="entry name" value="CheY-like"/>
    <property type="match status" value="1"/>
</dbReference>
<dbReference type="InterPro" id="IPR000792">
    <property type="entry name" value="Tscrpt_reg_LuxR_C"/>
</dbReference>
<dbReference type="PANTHER" id="PTHR43214">
    <property type="entry name" value="TWO-COMPONENT RESPONSE REGULATOR"/>
    <property type="match status" value="1"/>
</dbReference>
<reference evidence="8" key="2">
    <citation type="submission" date="2020-09" db="EMBL/GenBank/DDBJ databases">
        <authorList>
            <person name="Sun Q."/>
            <person name="Zhou Y."/>
        </authorList>
    </citation>
    <scope>NUCLEOTIDE SEQUENCE</scope>
    <source>
        <strain evidence="8">CGMCC 1.15178</strain>
    </source>
</reference>
<dbReference type="GO" id="GO:0000160">
    <property type="term" value="P:phosphorelay signal transduction system"/>
    <property type="evidence" value="ECO:0007669"/>
    <property type="project" value="InterPro"/>
</dbReference>
<evidence type="ECO:0000313" key="8">
    <source>
        <dbReference type="EMBL" id="GGD72407.1"/>
    </source>
</evidence>
<keyword evidence="3 8" id="KW-0238">DNA-binding</keyword>
<evidence type="ECO:0000256" key="1">
    <source>
        <dbReference type="ARBA" id="ARBA00022553"/>
    </source>
</evidence>
<dbReference type="PROSITE" id="PS50110">
    <property type="entry name" value="RESPONSE_REGULATORY"/>
    <property type="match status" value="1"/>
</dbReference>
<dbReference type="CDD" id="cd06170">
    <property type="entry name" value="LuxR_C_like"/>
    <property type="match status" value="1"/>
</dbReference>
<dbReference type="GO" id="GO:0003677">
    <property type="term" value="F:DNA binding"/>
    <property type="evidence" value="ECO:0007669"/>
    <property type="project" value="UniProtKB-KW"/>
</dbReference>
<dbReference type="SUPFAM" id="SSF46894">
    <property type="entry name" value="C-terminal effector domain of the bipartite response regulators"/>
    <property type="match status" value="1"/>
</dbReference>
<evidence type="ECO:0000256" key="2">
    <source>
        <dbReference type="ARBA" id="ARBA00023015"/>
    </source>
</evidence>
<dbReference type="InterPro" id="IPR058245">
    <property type="entry name" value="NreC/VraR/RcsB-like_REC"/>
</dbReference>
<dbReference type="RefSeq" id="WP_188993004.1">
    <property type="nucleotide sequence ID" value="NZ_BMHP01000002.1"/>
</dbReference>
<accession>A0A916Z381</accession>
<evidence type="ECO:0000313" key="9">
    <source>
        <dbReference type="Proteomes" id="UP000612456"/>
    </source>
</evidence>
<dbReference type="PRINTS" id="PR00038">
    <property type="entry name" value="HTHLUXR"/>
</dbReference>
<dbReference type="Gene3D" id="3.40.50.2300">
    <property type="match status" value="1"/>
</dbReference>
<dbReference type="InterPro" id="IPR039420">
    <property type="entry name" value="WalR-like"/>
</dbReference>
<dbReference type="Proteomes" id="UP000612456">
    <property type="component" value="Unassembled WGS sequence"/>
</dbReference>
<feature type="domain" description="Response regulatory" evidence="7">
    <location>
        <begin position="5"/>
        <end position="122"/>
    </location>
</feature>
<protein>
    <submittedName>
        <fullName evidence="8">DNA-binding response regulator</fullName>
    </submittedName>
</protein>
<sequence>MSRIRVLIADDHPVFRYGLRALLLAEATMIEVVGEAATGTEAVSLTFECVPDVVLMDLNMPGLNGIEATRQILAKSPHTGILVLTMFEDDESVLAAMKAGARGYLLKGAEGDEAIRAITAVSKGEAIFSPSIASRLFGYFDSTKQKLFSRSVEPFPDLTPREREVLTLIAQGYTNSTIAERFVLSPKTVRNHVSSIFSKLQVASRAEAIIMARDAGGFKKSP</sequence>
<dbReference type="PROSITE" id="PS00622">
    <property type="entry name" value="HTH_LUXR_1"/>
    <property type="match status" value="1"/>
</dbReference>
<dbReference type="InterPro" id="IPR011006">
    <property type="entry name" value="CheY-like_superfamily"/>
</dbReference>
<dbReference type="EMBL" id="BMHP01000002">
    <property type="protein sequence ID" value="GGD72407.1"/>
    <property type="molecule type" value="Genomic_DNA"/>
</dbReference>
<evidence type="ECO:0000256" key="3">
    <source>
        <dbReference type="ARBA" id="ARBA00023125"/>
    </source>
</evidence>
<evidence type="ECO:0000259" key="6">
    <source>
        <dbReference type="PROSITE" id="PS50043"/>
    </source>
</evidence>
<dbReference type="CDD" id="cd17535">
    <property type="entry name" value="REC_NarL-like"/>
    <property type="match status" value="1"/>
</dbReference>
<dbReference type="InterPro" id="IPR001789">
    <property type="entry name" value="Sig_transdc_resp-reg_receiver"/>
</dbReference>
<proteinExistence type="predicted"/>
<dbReference type="GO" id="GO:0006355">
    <property type="term" value="P:regulation of DNA-templated transcription"/>
    <property type="evidence" value="ECO:0007669"/>
    <property type="project" value="InterPro"/>
</dbReference>
<keyword evidence="2" id="KW-0805">Transcription regulation</keyword>
<dbReference type="PANTHER" id="PTHR43214:SF43">
    <property type="entry name" value="TWO-COMPONENT RESPONSE REGULATOR"/>
    <property type="match status" value="1"/>
</dbReference>
<dbReference type="AlphaFoldDB" id="A0A916Z381"/>
<comment type="caution">
    <text evidence="8">The sequence shown here is derived from an EMBL/GenBank/DDBJ whole genome shotgun (WGS) entry which is preliminary data.</text>
</comment>
<reference evidence="8" key="1">
    <citation type="journal article" date="2014" name="Int. J. Syst. Evol. Microbiol.">
        <title>Complete genome sequence of Corynebacterium casei LMG S-19264T (=DSM 44701T), isolated from a smear-ripened cheese.</title>
        <authorList>
            <consortium name="US DOE Joint Genome Institute (JGI-PGF)"/>
            <person name="Walter F."/>
            <person name="Albersmeier A."/>
            <person name="Kalinowski J."/>
            <person name="Ruckert C."/>
        </authorList>
    </citation>
    <scope>NUCLEOTIDE SEQUENCE</scope>
    <source>
        <strain evidence="8">CGMCC 1.15178</strain>
    </source>
</reference>
<dbReference type="SMART" id="SM00448">
    <property type="entry name" value="REC"/>
    <property type="match status" value="1"/>
</dbReference>
<organism evidence="8 9">
    <name type="scientific">Paenibacillus nasutitermitis</name>
    <dbReference type="NCBI Taxonomy" id="1652958"/>
    <lineage>
        <taxon>Bacteria</taxon>
        <taxon>Bacillati</taxon>
        <taxon>Bacillota</taxon>
        <taxon>Bacilli</taxon>
        <taxon>Bacillales</taxon>
        <taxon>Paenibacillaceae</taxon>
        <taxon>Paenibacillus</taxon>
    </lineage>
</organism>
<keyword evidence="9" id="KW-1185">Reference proteome</keyword>
<dbReference type="Pfam" id="PF00196">
    <property type="entry name" value="GerE"/>
    <property type="match status" value="1"/>
</dbReference>
<name>A0A916Z381_9BACL</name>
<keyword evidence="4" id="KW-0804">Transcription</keyword>
<evidence type="ECO:0000259" key="7">
    <source>
        <dbReference type="PROSITE" id="PS50110"/>
    </source>
</evidence>
<dbReference type="Pfam" id="PF00072">
    <property type="entry name" value="Response_reg"/>
    <property type="match status" value="1"/>
</dbReference>
<feature type="modified residue" description="4-aspartylphosphate" evidence="5">
    <location>
        <position position="57"/>
    </location>
</feature>
<feature type="domain" description="HTH luxR-type" evidence="6">
    <location>
        <begin position="151"/>
        <end position="216"/>
    </location>
</feature>
<dbReference type="InterPro" id="IPR016032">
    <property type="entry name" value="Sig_transdc_resp-reg_C-effctor"/>
</dbReference>